<dbReference type="InterPro" id="IPR036754">
    <property type="entry name" value="YbaK/aa-tRNA-synt-asso_dom_sf"/>
</dbReference>
<dbReference type="InterPro" id="IPR004154">
    <property type="entry name" value="Anticodon-bd"/>
</dbReference>
<keyword evidence="2 10" id="KW-0436">Ligase</keyword>
<dbReference type="InterPro" id="IPR044140">
    <property type="entry name" value="ProRS_anticodon_short"/>
</dbReference>
<evidence type="ECO:0000256" key="1">
    <source>
        <dbReference type="ARBA" id="ARBA00022490"/>
    </source>
</evidence>
<evidence type="ECO:0000259" key="7">
    <source>
        <dbReference type="Pfam" id="PF00587"/>
    </source>
</evidence>
<sequence length="397" mass="43428">MHETYCRIFDRLGLEYRAVEADSGSIGGSGSREFHVLADSGEDAIVFSTEGKYAANIEKAEALAPRTKREAPQEELTLIDTPNAKSIANLTEQFTISSNQIVKTLIVQASEECDAELVALLVRGDHELNEIKAENLSEVAAPLHFASDSEIRAHLNVGTGSLGPVNISIPCIADRTVAVMSDFVAGANQDGKHYKGINWERDCLFTRIADLRNVVEGDPNPSGDGSLVIKRGIEVGHIFQLGKKYSDAMNATVLDESGRSVSMFMGCYGIGVSRVVAAAIEQNHDERGVIWPDAIAPFQIALVPLKIEKSEIVREAAENLYKALTDAGYDVIMDDRKASPGVKFADMELTGIPHRIVLSDRGLKNQQVEYKHRTANDKEDIALADIIPFIQEKVCRY</sequence>
<dbReference type="SUPFAM" id="SSF52954">
    <property type="entry name" value="Class II aaRS ABD-related"/>
    <property type="match status" value="1"/>
</dbReference>
<dbReference type="GO" id="GO:0005829">
    <property type="term" value="C:cytosol"/>
    <property type="evidence" value="ECO:0007669"/>
    <property type="project" value="TreeGrafter"/>
</dbReference>
<dbReference type="GO" id="GO:0004827">
    <property type="term" value="F:proline-tRNA ligase activity"/>
    <property type="evidence" value="ECO:0007669"/>
    <property type="project" value="UniProtKB-EC"/>
</dbReference>
<keyword evidence="1" id="KW-0963">Cytoplasm</keyword>
<dbReference type="PANTHER" id="PTHR42753:SF2">
    <property type="entry name" value="PROLINE--TRNA LIGASE"/>
    <property type="match status" value="1"/>
</dbReference>
<dbReference type="Gene3D" id="3.30.930.10">
    <property type="entry name" value="Bira Bifunctional Protein, Domain 2"/>
    <property type="match status" value="1"/>
</dbReference>
<dbReference type="InterPro" id="IPR007214">
    <property type="entry name" value="YbaK/aa-tRNA-synth-assoc-dom"/>
</dbReference>
<gene>
    <name evidence="10" type="primary">proS</name>
    <name evidence="10" type="ORF">CI610_00296</name>
</gene>
<dbReference type="InterPro" id="IPR045864">
    <property type="entry name" value="aa-tRNA-synth_II/BPL/LPL"/>
</dbReference>
<dbReference type="InterPro" id="IPR004500">
    <property type="entry name" value="Pro-tRNA-synth_IIa_bac-type"/>
</dbReference>
<comment type="caution">
    <text evidence="10">The sequence shown here is derived from an EMBL/GenBank/DDBJ whole genome shotgun (WGS) entry which is preliminary data.</text>
</comment>
<keyword evidence="6" id="KW-0030">Aminoacyl-tRNA synthetase</keyword>
<evidence type="ECO:0000256" key="2">
    <source>
        <dbReference type="ARBA" id="ARBA00022598"/>
    </source>
</evidence>
<dbReference type="InterPro" id="IPR002314">
    <property type="entry name" value="aa-tRNA-synt_IIb"/>
</dbReference>
<evidence type="ECO:0000256" key="3">
    <source>
        <dbReference type="ARBA" id="ARBA00022741"/>
    </source>
</evidence>
<dbReference type="GO" id="GO:0002161">
    <property type="term" value="F:aminoacyl-tRNA deacylase activity"/>
    <property type="evidence" value="ECO:0007669"/>
    <property type="project" value="InterPro"/>
</dbReference>
<feature type="domain" description="Anticodon-binding" evidence="8">
    <location>
        <begin position="299"/>
        <end position="393"/>
    </location>
</feature>
<evidence type="ECO:0000256" key="5">
    <source>
        <dbReference type="ARBA" id="ARBA00022917"/>
    </source>
</evidence>
<keyword evidence="3" id="KW-0547">Nucleotide-binding</keyword>
<dbReference type="GO" id="GO:0005524">
    <property type="term" value="F:ATP binding"/>
    <property type="evidence" value="ECO:0007669"/>
    <property type="project" value="UniProtKB-KW"/>
</dbReference>
<dbReference type="Gene3D" id="3.90.960.10">
    <property type="entry name" value="YbaK/aminoacyl-tRNA synthetase-associated domain"/>
    <property type="match status" value="1"/>
</dbReference>
<dbReference type="Gene3D" id="3.40.50.800">
    <property type="entry name" value="Anticodon-binding domain"/>
    <property type="match status" value="1"/>
</dbReference>
<name>A0A2H9TBY3_9ZZZZ</name>
<evidence type="ECO:0000313" key="10">
    <source>
        <dbReference type="EMBL" id="PJE80699.1"/>
    </source>
</evidence>
<dbReference type="GO" id="GO:0006433">
    <property type="term" value="P:prolyl-tRNA aminoacylation"/>
    <property type="evidence" value="ECO:0007669"/>
    <property type="project" value="InterPro"/>
</dbReference>
<keyword evidence="4" id="KW-0067">ATP-binding</keyword>
<protein>
    <submittedName>
        <fullName evidence="10">Proline--tRNA ligase</fullName>
        <ecNumber evidence="10">6.1.1.15</ecNumber>
    </submittedName>
</protein>
<dbReference type="PANTHER" id="PTHR42753">
    <property type="entry name" value="MITOCHONDRIAL RIBOSOME PROTEIN L39/PROLYL-TRNA LIGASE FAMILY MEMBER"/>
    <property type="match status" value="1"/>
</dbReference>
<dbReference type="SUPFAM" id="SSF55681">
    <property type="entry name" value="Class II aaRS and biotin synthetases"/>
    <property type="match status" value="1"/>
</dbReference>
<evidence type="ECO:0000256" key="4">
    <source>
        <dbReference type="ARBA" id="ARBA00022840"/>
    </source>
</evidence>
<organism evidence="10">
    <name type="scientific">invertebrate metagenome</name>
    <dbReference type="NCBI Taxonomy" id="1711999"/>
    <lineage>
        <taxon>unclassified sequences</taxon>
        <taxon>metagenomes</taxon>
        <taxon>organismal metagenomes</taxon>
    </lineage>
</organism>
<dbReference type="FunFam" id="3.90.960.10:FF:000001">
    <property type="entry name" value="Proline--tRNA ligase"/>
    <property type="match status" value="1"/>
</dbReference>
<evidence type="ECO:0000256" key="6">
    <source>
        <dbReference type="ARBA" id="ARBA00023146"/>
    </source>
</evidence>
<evidence type="ECO:0000259" key="9">
    <source>
        <dbReference type="Pfam" id="PF04073"/>
    </source>
</evidence>
<dbReference type="Pfam" id="PF03129">
    <property type="entry name" value="HGTP_anticodon"/>
    <property type="match status" value="1"/>
</dbReference>
<dbReference type="SUPFAM" id="SSF55826">
    <property type="entry name" value="YbaK/ProRS associated domain"/>
    <property type="match status" value="1"/>
</dbReference>
<dbReference type="CDD" id="cd04334">
    <property type="entry name" value="ProRS-INS"/>
    <property type="match status" value="1"/>
</dbReference>
<keyword evidence="5" id="KW-0648">Protein biosynthesis</keyword>
<dbReference type="CDD" id="cd00861">
    <property type="entry name" value="ProRS_anticodon_short"/>
    <property type="match status" value="1"/>
</dbReference>
<evidence type="ECO:0000259" key="8">
    <source>
        <dbReference type="Pfam" id="PF03129"/>
    </source>
</evidence>
<dbReference type="FunFam" id="3.30.930.10:FF:000097">
    <property type="entry name" value="Proline--tRNA ligase"/>
    <property type="match status" value="1"/>
</dbReference>
<reference evidence="10" key="1">
    <citation type="journal article" date="2017" name="Appl. Environ. Microbiol.">
        <title>Molecular characterization of an Endozoicomonas-like organism causing infection in king scallop Pecten maximus L.</title>
        <authorList>
            <person name="Cano I."/>
            <person name="van Aerle R."/>
            <person name="Ross S."/>
            <person name="Verner-Jeffreys D.W."/>
            <person name="Paley R.K."/>
            <person name="Rimmer G."/>
            <person name="Ryder D."/>
            <person name="Hooper P."/>
            <person name="Stone D."/>
            <person name="Feist S.W."/>
        </authorList>
    </citation>
    <scope>NUCLEOTIDE SEQUENCE</scope>
</reference>
<dbReference type="EC" id="6.1.1.15" evidence="10"/>
<proteinExistence type="predicted"/>
<dbReference type="Pfam" id="PF04073">
    <property type="entry name" value="tRNA_edit"/>
    <property type="match status" value="1"/>
</dbReference>
<dbReference type="EMBL" id="NSIT01000008">
    <property type="protein sequence ID" value="PJE80699.1"/>
    <property type="molecule type" value="Genomic_DNA"/>
</dbReference>
<dbReference type="Pfam" id="PF00587">
    <property type="entry name" value="tRNA-synt_2b"/>
    <property type="match status" value="1"/>
</dbReference>
<dbReference type="FunFam" id="3.40.50.800:FF:000032">
    <property type="entry name" value="Proline--tRNA ligase"/>
    <property type="match status" value="1"/>
</dbReference>
<dbReference type="InterPro" id="IPR036621">
    <property type="entry name" value="Anticodon-bd_dom_sf"/>
</dbReference>
<accession>A0A2H9TBY3</accession>
<dbReference type="InterPro" id="IPR050062">
    <property type="entry name" value="Pro-tRNA_synthetase"/>
</dbReference>
<dbReference type="AlphaFoldDB" id="A0A2H9TBY3"/>
<dbReference type="NCBIfam" id="TIGR00409">
    <property type="entry name" value="proS_fam_II"/>
    <property type="match status" value="1"/>
</dbReference>
<feature type="domain" description="YbaK/aminoacyl-tRNA synthetase-associated" evidence="9">
    <location>
        <begin position="81"/>
        <end position="200"/>
    </location>
</feature>
<feature type="domain" description="Aminoacyl-tRNA synthetase class II (G/ P/ S/T)" evidence="7">
    <location>
        <begin position="3"/>
        <end position="283"/>
    </location>
</feature>